<comment type="caution">
    <text evidence="6">The sequence shown here is derived from an EMBL/GenBank/DDBJ whole genome shotgun (WGS) entry which is preliminary data.</text>
</comment>
<evidence type="ECO:0000313" key="7">
    <source>
        <dbReference type="Proteomes" id="UP000308730"/>
    </source>
</evidence>
<dbReference type="SMART" id="SM00882">
    <property type="entry name" value="CoA_trans"/>
    <property type="match status" value="2"/>
</dbReference>
<dbReference type="InterPro" id="IPR012791">
    <property type="entry name" value="3-oxoacid_CoA-transf_B"/>
</dbReference>
<dbReference type="PANTHER" id="PTHR13707:SF60">
    <property type="entry name" value="ACETATE COA-TRANSFERASE SUBUNIT ALPHA"/>
    <property type="match status" value="1"/>
</dbReference>
<evidence type="ECO:0000256" key="2">
    <source>
        <dbReference type="ARBA" id="ARBA00022679"/>
    </source>
</evidence>
<proteinExistence type="inferred from homology"/>
<evidence type="ECO:0000256" key="1">
    <source>
        <dbReference type="ARBA" id="ARBA00007154"/>
    </source>
</evidence>
<evidence type="ECO:0000256" key="4">
    <source>
        <dbReference type="PIRSR" id="PIRSR000858-1"/>
    </source>
</evidence>
<accession>A0A4S4MXJ4</accession>
<dbReference type="NCBIfam" id="TIGR02428">
    <property type="entry name" value="pcaJ_scoB_fam"/>
    <property type="match status" value="1"/>
</dbReference>
<comment type="similarity">
    <text evidence="1 3">Belongs to the 3-oxoacid CoA-transferase family.</text>
</comment>
<reference evidence="6 7" key="1">
    <citation type="submission" date="2019-02" db="EMBL/GenBank/DDBJ databases">
        <title>Genome sequencing of the rare red list fungi Antrodiella citrinella (Flaviporus citrinellus).</title>
        <authorList>
            <person name="Buettner E."/>
            <person name="Kellner H."/>
        </authorList>
    </citation>
    <scope>NUCLEOTIDE SEQUENCE [LARGE SCALE GENOMIC DNA]</scope>
    <source>
        <strain evidence="6 7">DSM 108506</strain>
    </source>
</reference>
<evidence type="ECO:0000256" key="5">
    <source>
        <dbReference type="SAM" id="MobiDB-lite"/>
    </source>
</evidence>
<name>A0A4S4MXJ4_9APHY</name>
<dbReference type="UniPathway" id="UPA00929">
    <property type="reaction ID" value="UER00894"/>
</dbReference>
<dbReference type="PANTHER" id="PTHR13707">
    <property type="entry name" value="KETOACID-COENZYME A TRANSFERASE"/>
    <property type="match status" value="1"/>
</dbReference>
<comment type="catalytic activity">
    <reaction evidence="3">
        <text>a 3-oxo acid + succinyl-CoA = a 3-oxoacyl-CoA + succinate</text>
        <dbReference type="Rhea" id="RHEA:24564"/>
        <dbReference type="ChEBI" id="CHEBI:30031"/>
        <dbReference type="ChEBI" id="CHEBI:35973"/>
        <dbReference type="ChEBI" id="CHEBI:57292"/>
        <dbReference type="ChEBI" id="CHEBI:90726"/>
        <dbReference type="EC" id="2.8.3.5"/>
    </reaction>
</comment>
<keyword evidence="7" id="KW-1185">Reference proteome</keyword>
<dbReference type="SUPFAM" id="SSF100950">
    <property type="entry name" value="NagB/RpiA/CoA transferase-like"/>
    <property type="match status" value="2"/>
</dbReference>
<dbReference type="EMBL" id="SGPM01000056">
    <property type="protein sequence ID" value="THH31154.1"/>
    <property type="molecule type" value="Genomic_DNA"/>
</dbReference>
<dbReference type="AlphaFoldDB" id="A0A4S4MXJ4"/>
<evidence type="ECO:0000313" key="6">
    <source>
        <dbReference type="EMBL" id="THH31154.1"/>
    </source>
</evidence>
<dbReference type="Gene3D" id="3.40.1080.10">
    <property type="entry name" value="Glutaconate Coenzyme A-transferase"/>
    <property type="match status" value="2"/>
</dbReference>
<feature type="active site" description="5-glutamyl coenzyme A thioester intermediate" evidence="4">
    <location>
        <position position="361"/>
    </location>
</feature>
<dbReference type="InterPro" id="IPR037171">
    <property type="entry name" value="NagB/RpiA_transferase-like"/>
</dbReference>
<comment type="pathway">
    <text evidence="3">Ketone metabolism; succinyl-CoA degradation; acetoacetyl-CoA from succinyl-CoA: step 1/1.</text>
</comment>
<evidence type="ECO:0000256" key="3">
    <source>
        <dbReference type="PIRNR" id="PIRNR000858"/>
    </source>
</evidence>
<organism evidence="6 7">
    <name type="scientific">Antrodiella citrinella</name>
    <dbReference type="NCBI Taxonomy" id="2447956"/>
    <lineage>
        <taxon>Eukaryota</taxon>
        <taxon>Fungi</taxon>
        <taxon>Dikarya</taxon>
        <taxon>Basidiomycota</taxon>
        <taxon>Agaricomycotina</taxon>
        <taxon>Agaricomycetes</taxon>
        <taxon>Polyporales</taxon>
        <taxon>Steccherinaceae</taxon>
        <taxon>Antrodiella</taxon>
    </lineage>
</organism>
<dbReference type="InterPro" id="IPR004165">
    <property type="entry name" value="CoA_trans_fam_I"/>
</dbReference>
<dbReference type="FunFam" id="3.40.1080.10:FF:000001">
    <property type="entry name" value="Succinyl-coa:3-ketoacid-coenzyme a transferase subunit b"/>
    <property type="match status" value="1"/>
</dbReference>
<dbReference type="Pfam" id="PF01144">
    <property type="entry name" value="CoA_trans"/>
    <property type="match status" value="2"/>
</dbReference>
<dbReference type="InterPro" id="IPR014388">
    <property type="entry name" value="3-oxoacid_CoA-transferase"/>
</dbReference>
<dbReference type="EC" id="2.8.3.5" evidence="3"/>
<dbReference type="PIRSF" id="PIRSF000858">
    <property type="entry name" value="SCOT-t"/>
    <property type="match status" value="1"/>
</dbReference>
<dbReference type="GO" id="GO:0008260">
    <property type="term" value="F:succinyl-CoA:3-oxo-acid CoA-transferase activity"/>
    <property type="evidence" value="ECO:0007669"/>
    <property type="project" value="UniProtKB-EC"/>
</dbReference>
<gene>
    <name evidence="6" type="ORF">EUX98_g3032</name>
</gene>
<keyword evidence="3" id="KW-0496">Mitochondrion</keyword>
<sequence>MLRVSNTARPFLRLRWTAALLKRPYSVVVDAPIPKKSKVWDSVHEAVADVKSGDTILSGGFGLCGIPETLIKALAKRPDINNLTAVSNNAGAKESGLVRLIKTKQLDKVMISYLGGNKFLESAYLNGEVGIELVPQGTLIARINAYAAGYPVIYTPTGAGTKVETGEIPIQYNAGGGKNGVKIHGNKKESREFNGRRYIMEPAVAGDVAFVHAWKADEVGNLVFRYTANNYNGVMARNAKLTIVEAEHIVPAGSLSPNMIHVPGIFVDRIVQATEPKPIEVLALAKSKEDQAHSVQGTEHSHDQENGGSPARDSSKDWRQRIAARAAKEIKDGYYVNLGVGIPTLVPEHLPSDVKVWMESENGILGMGPYPTEDQADPDIINAGKETTTLLPGASVFDSIESFNMIRGGHLDVTVLGAMEVSQAGDIANFMIPGKLVKGIGGAMDLVSNPDQTKVIVTMQHCSKDGTPKIVKECSLPLTGPRAVSMIVTDMAVFNVDRVGGELHLVDMAEGVTLEELKSKTACDFHVPEKIGRF</sequence>
<dbReference type="GO" id="GO:0046952">
    <property type="term" value="P:ketone body catabolic process"/>
    <property type="evidence" value="ECO:0007669"/>
    <property type="project" value="InterPro"/>
</dbReference>
<keyword evidence="2 3" id="KW-0808">Transferase</keyword>
<protein>
    <recommendedName>
        <fullName evidence="3">Succinyl-CoA:3-ketoacid-coenzyme A transferase</fullName>
        <ecNumber evidence="3">2.8.3.5</ecNumber>
    </recommendedName>
</protein>
<comment type="function">
    <text evidence="3">Key enzyme for ketone body catabolism. Transfers the CoA moiety from succinate to acetoacetate. Formation of the enzyme-CoA intermediate proceeds via an unstable anhydride species formed between the carboxylate groups of the enzyme and substrate.</text>
</comment>
<dbReference type="OrthoDB" id="1933379at2759"/>
<feature type="region of interest" description="Disordered" evidence="5">
    <location>
        <begin position="288"/>
        <end position="319"/>
    </location>
</feature>
<dbReference type="Proteomes" id="UP000308730">
    <property type="component" value="Unassembled WGS sequence"/>
</dbReference>